<protein>
    <recommendedName>
        <fullName evidence="2">UVR domain-containing protein</fullName>
    </recommendedName>
</protein>
<reference evidence="1" key="1">
    <citation type="journal article" date="2020" name="mSystems">
        <title>Genome- and Community-Level Interaction Insights into Carbon Utilization and Element Cycling Functions of Hydrothermarchaeota in Hydrothermal Sediment.</title>
        <authorList>
            <person name="Zhou Z."/>
            <person name="Liu Y."/>
            <person name="Xu W."/>
            <person name="Pan J."/>
            <person name="Luo Z.H."/>
            <person name="Li M."/>
        </authorList>
    </citation>
    <scope>NUCLEOTIDE SEQUENCE [LARGE SCALE GENOMIC DNA]</scope>
    <source>
        <strain evidence="1">SpSt-86</strain>
    </source>
</reference>
<dbReference type="AlphaFoldDB" id="A0A832MNA7"/>
<sequence>MSCDVCKTDINVKVYKFLSDGMPKEVHMCSNCLRKTLKEAAIFKRENLKYLAGYMRVVQDSDMGNFSGGHLSSGDLVFSIAPVAVLRELFAREGESQLEQREVAMRHLYVLKHRLEEALKREDYKSAHKIKNQISMIEKTMLGK</sequence>
<dbReference type="EMBL" id="DTKQ01000051">
    <property type="protein sequence ID" value="HGZ79789.1"/>
    <property type="molecule type" value="Genomic_DNA"/>
</dbReference>
<proteinExistence type="predicted"/>
<comment type="caution">
    <text evidence="1">The sequence shown here is derived from an EMBL/GenBank/DDBJ whole genome shotgun (WGS) entry which is preliminary data.</text>
</comment>
<name>A0A832MNA7_9THEM</name>
<accession>A0A832MNA7</accession>
<organism evidence="1">
    <name type="scientific">Pseudothermotoga hypogea</name>
    <dbReference type="NCBI Taxonomy" id="57487"/>
    <lineage>
        <taxon>Bacteria</taxon>
        <taxon>Thermotogati</taxon>
        <taxon>Thermotogota</taxon>
        <taxon>Thermotogae</taxon>
        <taxon>Thermotogales</taxon>
        <taxon>Thermotogaceae</taxon>
        <taxon>Pseudothermotoga</taxon>
    </lineage>
</organism>
<gene>
    <name evidence="1" type="ORF">ENW55_07365</name>
</gene>
<evidence type="ECO:0008006" key="2">
    <source>
        <dbReference type="Google" id="ProtNLM"/>
    </source>
</evidence>
<evidence type="ECO:0000313" key="1">
    <source>
        <dbReference type="EMBL" id="HGZ79789.1"/>
    </source>
</evidence>